<proteinExistence type="predicted"/>
<protein>
    <recommendedName>
        <fullName evidence="3">SMI1/KNR4 family protein</fullName>
    </recommendedName>
</protein>
<organism evidence="1 2">
    <name type="scientific">Glycomyces endophyticus</name>
    <dbReference type="NCBI Taxonomy" id="480996"/>
    <lineage>
        <taxon>Bacteria</taxon>
        <taxon>Bacillati</taxon>
        <taxon>Actinomycetota</taxon>
        <taxon>Actinomycetes</taxon>
        <taxon>Glycomycetales</taxon>
        <taxon>Glycomycetaceae</taxon>
        <taxon>Glycomyces</taxon>
    </lineage>
</organism>
<name>A0ABP4TF03_9ACTN</name>
<reference evidence="2" key="1">
    <citation type="journal article" date="2019" name="Int. J. Syst. Evol. Microbiol.">
        <title>The Global Catalogue of Microorganisms (GCM) 10K type strain sequencing project: providing services to taxonomists for standard genome sequencing and annotation.</title>
        <authorList>
            <consortium name="The Broad Institute Genomics Platform"/>
            <consortium name="The Broad Institute Genome Sequencing Center for Infectious Disease"/>
            <person name="Wu L."/>
            <person name="Ma J."/>
        </authorList>
    </citation>
    <scope>NUCLEOTIDE SEQUENCE [LARGE SCALE GENOMIC DNA]</scope>
    <source>
        <strain evidence="2">JCM 16001</strain>
    </source>
</reference>
<gene>
    <name evidence="1" type="ORF">GCM10009830_38070</name>
</gene>
<dbReference type="RefSeq" id="WP_344489587.1">
    <property type="nucleotide sequence ID" value="NZ_BAAAQF010000017.1"/>
</dbReference>
<keyword evidence="2" id="KW-1185">Reference proteome</keyword>
<evidence type="ECO:0000313" key="2">
    <source>
        <dbReference type="Proteomes" id="UP001499851"/>
    </source>
</evidence>
<comment type="caution">
    <text evidence="1">The sequence shown here is derived from an EMBL/GenBank/DDBJ whole genome shotgun (WGS) entry which is preliminary data.</text>
</comment>
<evidence type="ECO:0000313" key="1">
    <source>
        <dbReference type="EMBL" id="GAA1686941.1"/>
    </source>
</evidence>
<dbReference type="EMBL" id="BAAAQF010000017">
    <property type="protein sequence ID" value="GAA1686941.1"/>
    <property type="molecule type" value="Genomic_DNA"/>
</dbReference>
<evidence type="ECO:0008006" key="3">
    <source>
        <dbReference type="Google" id="ProtNLM"/>
    </source>
</evidence>
<dbReference type="Proteomes" id="UP001499851">
    <property type="component" value="Unassembled WGS sequence"/>
</dbReference>
<sequence length="214" mass="23296">MDVRSDDEVLDRLTRRARDFVYSFGVRTEPRRLDLAGWVDAGVPSGRALEFQRLWGGLVLPPGPFHDGGPKYFDVVDLVRADTGEWLIEIGPSTTAVPYGFVIGPDGAFGIVATGWVPLHASIEGWIESLALSHDAFTFAQQITRFTNTAVDSVDLAGLDRVEEVEGVTDTWWCGGGVLVACSSGEAEAFDAPQTRQVLRYTGVPDWVPGRGSR</sequence>
<accession>A0ABP4TF03</accession>